<dbReference type="Pfam" id="PF00226">
    <property type="entry name" value="DnaJ"/>
    <property type="match status" value="1"/>
</dbReference>
<dbReference type="PROSITE" id="PS50076">
    <property type="entry name" value="DNAJ_2"/>
    <property type="match status" value="1"/>
</dbReference>
<dbReference type="InterPro" id="IPR001623">
    <property type="entry name" value="DnaJ_domain"/>
</dbReference>
<evidence type="ECO:0000313" key="3">
    <source>
        <dbReference type="Proteomes" id="UP001595530"/>
    </source>
</evidence>
<protein>
    <submittedName>
        <fullName evidence="2">J domain-containing protein</fullName>
    </submittedName>
</protein>
<dbReference type="CDD" id="cd06257">
    <property type="entry name" value="DnaJ"/>
    <property type="match status" value="1"/>
</dbReference>
<evidence type="ECO:0000313" key="2">
    <source>
        <dbReference type="EMBL" id="MFC3111165.1"/>
    </source>
</evidence>
<dbReference type="SMART" id="SM00271">
    <property type="entry name" value="DnaJ"/>
    <property type="match status" value="1"/>
</dbReference>
<accession>A0ABV7FC16</accession>
<evidence type="ECO:0000259" key="1">
    <source>
        <dbReference type="PROSITE" id="PS50076"/>
    </source>
</evidence>
<reference evidence="3" key="1">
    <citation type="journal article" date="2019" name="Int. J. Syst. Evol. Microbiol.">
        <title>The Global Catalogue of Microorganisms (GCM) 10K type strain sequencing project: providing services to taxonomists for standard genome sequencing and annotation.</title>
        <authorList>
            <consortium name="The Broad Institute Genomics Platform"/>
            <consortium name="The Broad Institute Genome Sequencing Center for Infectious Disease"/>
            <person name="Wu L."/>
            <person name="Ma J."/>
        </authorList>
    </citation>
    <scope>NUCLEOTIDE SEQUENCE [LARGE SCALE GENOMIC DNA]</scope>
    <source>
        <strain evidence="3">KCTC 42986</strain>
    </source>
</reference>
<dbReference type="EMBL" id="JBHRTP010000102">
    <property type="protein sequence ID" value="MFC3111165.1"/>
    <property type="molecule type" value="Genomic_DNA"/>
</dbReference>
<dbReference type="PRINTS" id="PR00625">
    <property type="entry name" value="JDOMAIN"/>
</dbReference>
<dbReference type="SUPFAM" id="SSF46565">
    <property type="entry name" value="Chaperone J-domain"/>
    <property type="match status" value="1"/>
</dbReference>
<proteinExistence type="predicted"/>
<organism evidence="2 3">
    <name type="scientific">Undibacterium arcticum</name>
    <dbReference type="NCBI Taxonomy" id="1762892"/>
    <lineage>
        <taxon>Bacteria</taxon>
        <taxon>Pseudomonadati</taxon>
        <taxon>Pseudomonadota</taxon>
        <taxon>Betaproteobacteria</taxon>
        <taxon>Burkholderiales</taxon>
        <taxon>Oxalobacteraceae</taxon>
        <taxon>Undibacterium</taxon>
    </lineage>
</organism>
<dbReference type="Proteomes" id="UP001595530">
    <property type="component" value="Unassembled WGS sequence"/>
</dbReference>
<name>A0ABV7FC16_9BURK</name>
<dbReference type="PANTHER" id="PTHR24074">
    <property type="entry name" value="CO-CHAPERONE PROTEIN DJLA"/>
    <property type="match status" value="1"/>
</dbReference>
<dbReference type="InterPro" id="IPR036869">
    <property type="entry name" value="J_dom_sf"/>
</dbReference>
<sequence length="296" mass="31912">MMEKIHSHYDNLKVARNAPVEVVRAAYKALSQRYHPDKNPDQKHAAHVMALLNNAYEVLSDPGKRQEHDDWIATAEAELQAQERLRRRVGQHHAPPLVLPVRRDGSWSRLVHDRPWWCAPALCLGIGIGLGWLGSALLPAHTAVLASLARQPAIVPRPAALAGTNADSVIAVISRVQIAAVGDPCAAAPGNAPWPQHSTYLDGYPIASGGGNTRVIVDNAGNDAAILVQLFDLAGQRSVRHAFVLPRQQFTMDNLASGNYELRYQNLYSASMPRPDCASAPAASSAASPPRVVAGK</sequence>
<gene>
    <name evidence="2" type="ORF">ACFOFO_24980</name>
</gene>
<dbReference type="Gene3D" id="1.10.287.110">
    <property type="entry name" value="DnaJ domain"/>
    <property type="match status" value="1"/>
</dbReference>
<comment type="caution">
    <text evidence="2">The sequence shown here is derived from an EMBL/GenBank/DDBJ whole genome shotgun (WGS) entry which is preliminary data.</text>
</comment>
<feature type="domain" description="J" evidence="1">
    <location>
        <begin position="7"/>
        <end position="72"/>
    </location>
</feature>
<dbReference type="RefSeq" id="WP_390327470.1">
    <property type="nucleotide sequence ID" value="NZ_JBHRTP010000102.1"/>
</dbReference>
<keyword evidence="3" id="KW-1185">Reference proteome</keyword>
<dbReference type="InterPro" id="IPR050817">
    <property type="entry name" value="DjlA_DnaK_co-chaperone"/>
</dbReference>